<dbReference type="Pfam" id="PF09359">
    <property type="entry name" value="VTC"/>
    <property type="match status" value="1"/>
</dbReference>
<dbReference type="GO" id="GO:0006799">
    <property type="term" value="P:polyphosphate biosynthetic process"/>
    <property type="evidence" value="ECO:0007669"/>
    <property type="project" value="UniProtKB-ARBA"/>
</dbReference>
<protein>
    <recommendedName>
        <fullName evidence="1">VTC domain-containing protein</fullName>
    </recommendedName>
</protein>
<dbReference type="Gene3D" id="3.20.100.30">
    <property type="entry name" value="VTC, catalytic tunnel domain"/>
    <property type="match status" value="1"/>
</dbReference>
<accession>A0A3B0UK92</accession>
<dbReference type="EMBL" id="UOEU01000247">
    <property type="protein sequence ID" value="VAW31551.1"/>
    <property type="molecule type" value="Genomic_DNA"/>
</dbReference>
<dbReference type="CDD" id="cd07750">
    <property type="entry name" value="PolyPPase_VTC_like"/>
    <property type="match status" value="1"/>
</dbReference>
<organism evidence="2">
    <name type="scientific">hydrothermal vent metagenome</name>
    <dbReference type="NCBI Taxonomy" id="652676"/>
    <lineage>
        <taxon>unclassified sequences</taxon>
        <taxon>metagenomes</taxon>
        <taxon>ecological metagenomes</taxon>
    </lineage>
</organism>
<dbReference type="InterPro" id="IPR018966">
    <property type="entry name" value="VTC_domain"/>
</dbReference>
<dbReference type="InterPro" id="IPR042267">
    <property type="entry name" value="VTC_sf"/>
</dbReference>
<evidence type="ECO:0000259" key="1">
    <source>
        <dbReference type="Pfam" id="PF09359"/>
    </source>
</evidence>
<sequence>MANSSSAIRKFNRFELKYLLPMAQADRFKEAIKPYLLVDQYGDEQGNYAVTSLYYDSPEHHFYWEKIEGIKFRRKLRIRIYESAEPLMPGSQVFVEIKQRIDRVTQKRRVVLTYRDALKLCNERTMPDAYEAKDRLVLEEIQTMTWQYNLRPTTVVSYFRQAFIGTDYDVGLRVTFDTNLRYRVQDLQLHSKKIGRFMFPPKTAVMEIKANERVPYWLTELAGEQGIGLIRVSKYCQSLEVADLVPSTKYIS</sequence>
<proteinExistence type="predicted"/>
<dbReference type="AlphaFoldDB" id="A0A3B0UK92"/>
<gene>
    <name evidence="2" type="ORF">MNBD_CHLOROFLEXI01-2437</name>
</gene>
<reference evidence="2" key="1">
    <citation type="submission" date="2018-06" db="EMBL/GenBank/DDBJ databases">
        <authorList>
            <person name="Zhirakovskaya E."/>
        </authorList>
    </citation>
    <scope>NUCLEOTIDE SEQUENCE</scope>
</reference>
<name>A0A3B0UK92_9ZZZZ</name>
<evidence type="ECO:0000313" key="2">
    <source>
        <dbReference type="EMBL" id="VAW31551.1"/>
    </source>
</evidence>
<feature type="domain" description="VTC" evidence="1">
    <location>
        <begin position="12"/>
        <end position="241"/>
    </location>
</feature>